<evidence type="ECO:0000256" key="1">
    <source>
        <dbReference type="ARBA" id="ARBA00004651"/>
    </source>
</evidence>
<dbReference type="EMBL" id="JBDJNQ010000018">
    <property type="protein sequence ID" value="MEN5380463.1"/>
    <property type="molecule type" value="Genomic_DNA"/>
</dbReference>
<evidence type="ECO:0000256" key="2">
    <source>
        <dbReference type="ARBA" id="ARBA00022475"/>
    </source>
</evidence>
<evidence type="ECO:0000313" key="8">
    <source>
        <dbReference type="Proteomes" id="UP001409291"/>
    </source>
</evidence>
<keyword evidence="4 6" id="KW-1133">Transmembrane helix</keyword>
<feature type="transmembrane region" description="Helical" evidence="6">
    <location>
        <begin position="455"/>
        <end position="473"/>
    </location>
</feature>
<comment type="subcellular location">
    <subcellularLocation>
        <location evidence="1">Cell membrane</location>
        <topology evidence="1">Multi-pass membrane protein</topology>
    </subcellularLocation>
</comment>
<dbReference type="InterPro" id="IPR002797">
    <property type="entry name" value="Polysacc_synth"/>
</dbReference>
<reference evidence="7 8" key="1">
    <citation type="submission" date="2024-04" db="EMBL/GenBank/DDBJ databases">
        <title>WGS of bacteria from Torrens River.</title>
        <authorList>
            <person name="Wyrsch E.R."/>
            <person name="Drigo B."/>
        </authorList>
    </citation>
    <scope>NUCLEOTIDE SEQUENCE [LARGE SCALE GENOMIC DNA]</scope>
    <source>
        <strain evidence="7 8">TWI391</strain>
    </source>
</reference>
<feature type="transmembrane region" description="Helical" evidence="6">
    <location>
        <begin position="394"/>
        <end position="416"/>
    </location>
</feature>
<dbReference type="Proteomes" id="UP001409291">
    <property type="component" value="Unassembled WGS sequence"/>
</dbReference>
<dbReference type="InterPro" id="IPR044550">
    <property type="entry name" value="WzxE"/>
</dbReference>
<feature type="transmembrane region" description="Helical" evidence="6">
    <location>
        <begin position="12"/>
        <end position="28"/>
    </location>
</feature>
<keyword evidence="8" id="KW-1185">Reference proteome</keyword>
<feature type="transmembrane region" description="Helical" evidence="6">
    <location>
        <begin position="34"/>
        <end position="55"/>
    </location>
</feature>
<accession>A0ABV0C2N2</accession>
<evidence type="ECO:0000256" key="6">
    <source>
        <dbReference type="SAM" id="Phobius"/>
    </source>
</evidence>
<keyword evidence="5 6" id="KW-0472">Membrane</keyword>
<protein>
    <submittedName>
        <fullName evidence="7">O-antigen translocase</fullName>
    </submittedName>
</protein>
<feature type="transmembrane region" description="Helical" evidence="6">
    <location>
        <begin position="428"/>
        <end position="449"/>
    </location>
</feature>
<evidence type="ECO:0000256" key="3">
    <source>
        <dbReference type="ARBA" id="ARBA00022692"/>
    </source>
</evidence>
<keyword evidence="2" id="KW-1003">Cell membrane</keyword>
<feature type="transmembrane region" description="Helical" evidence="6">
    <location>
        <begin position="368"/>
        <end position="388"/>
    </location>
</feature>
<dbReference type="PANTHER" id="PTHR30250">
    <property type="entry name" value="PST FAMILY PREDICTED COLANIC ACID TRANSPORTER"/>
    <property type="match status" value="1"/>
</dbReference>
<dbReference type="InterPro" id="IPR050833">
    <property type="entry name" value="Poly_Biosynth_Transport"/>
</dbReference>
<feature type="transmembrane region" description="Helical" evidence="6">
    <location>
        <begin position="307"/>
        <end position="329"/>
    </location>
</feature>
<dbReference type="PANTHER" id="PTHR30250:SF11">
    <property type="entry name" value="O-ANTIGEN TRANSPORTER-RELATED"/>
    <property type="match status" value="1"/>
</dbReference>
<name>A0ABV0C2N2_9SPHI</name>
<feature type="transmembrane region" description="Helical" evidence="6">
    <location>
        <begin position="90"/>
        <end position="110"/>
    </location>
</feature>
<proteinExistence type="predicted"/>
<feature type="transmembrane region" description="Helical" evidence="6">
    <location>
        <begin position="122"/>
        <end position="141"/>
    </location>
</feature>
<dbReference type="Pfam" id="PF01943">
    <property type="entry name" value="Polysacc_synt"/>
    <property type="match status" value="1"/>
</dbReference>
<dbReference type="CDD" id="cd13125">
    <property type="entry name" value="MATE_like_10"/>
    <property type="match status" value="1"/>
</dbReference>
<organism evidence="7 8">
    <name type="scientific">Sphingobacterium kitahiroshimense</name>
    <dbReference type="NCBI Taxonomy" id="470446"/>
    <lineage>
        <taxon>Bacteria</taxon>
        <taxon>Pseudomonadati</taxon>
        <taxon>Bacteroidota</taxon>
        <taxon>Sphingobacteriia</taxon>
        <taxon>Sphingobacteriales</taxon>
        <taxon>Sphingobacteriaceae</taxon>
        <taxon>Sphingobacterium</taxon>
    </lineage>
</organism>
<feature type="transmembrane region" description="Helical" evidence="6">
    <location>
        <begin position="153"/>
        <end position="174"/>
    </location>
</feature>
<feature type="transmembrane region" description="Helical" evidence="6">
    <location>
        <begin position="222"/>
        <end position="247"/>
    </location>
</feature>
<feature type="transmembrane region" description="Helical" evidence="6">
    <location>
        <begin position="335"/>
        <end position="356"/>
    </location>
</feature>
<gene>
    <name evidence="7" type="ORF">ABE541_24600</name>
</gene>
<evidence type="ECO:0000313" key="7">
    <source>
        <dbReference type="EMBL" id="MEN5380463.1"/>
    </source>
</evidence>
<keyword evidence="3 6" id="KW-0812">Transmembrane</keyword>
<dbReference type="RefSeq" id="WP_346583309.1">
    <property type="nucleotide sequence ID" value="NZ_JBDJNQ010000018.1"/>
</dbReference>
<evidence type="ECO:0000256" key="4">
    <source>
        <dbReference type="ARBA" id="ARBA00022989"/>
    </source>
</evidence>
<comment type="caution">
    <text evidence="7">The sequence shown here is derived from an EMBL/GenBank/DDBJ whole genome shotgun (WGS) entry which is preliminary data.</text>
</comment>
<evidence type="ECO:0000256" key="5">
    <source>
        <dbReference type="ARBA" id="ARBA00023136"/>
    </source>
</evidence>
<sequence>MKNNYRSMLKGTVIFGGSQVFTIIIGLIRAKLVAIFLGPAGVGISSLLTSTVAMLQQFSSFGVNLSAVKNIAQAKEEKTSLTTLVFNYRLLLVLLGSLGASISVLFADYLSFYTFGNHDYTVAFRLLGIYIFFTTLSGGELSILQGKRELKKVAVSSVIGSVIGLILGVPFYYFWGIKGIVPAMVVMAICNYLANRLLSTSDYKLSIIKLERSTFVSSSKEMMTLGIVLMISTLLGTVATYLLNAYISRQGGLVDVGFFQSANSLTNQYTGIVFTSMAIDYFPKLAAKADSVIDINRLVNEQLEIAILLIAPIVALFLVFSTLIVNLLLTKEFLVVVPVLNLMAFGVFVKAISYPLGYISFAKGDKKLFFWLEGVFANVLQLSLNILFYSYFGLLGLGFSFILIFCIYFIVLFIVVKKRYSFQIKKEVIRILLSFFFLIGAVFLVNFITYFPLKALLFSLLLPVLLYFSITELDKRIKVLSLIKSKIFKKNG</sequence>